<evidence type="ECO:0000256" key="7">
    <source>
        <dbReference type="RuleBase" id="RU363032"/>
    </source>
</evidence>
<dbReference type="GO" id="GO:0055085">
    <property type="term" value="P:transmembrane transport"/>
    <property type="evidence" value="ECO:0007669"/>
    <property type="project" value="InterPro"/>
</dbReference>
<name>A0A2P8D9F1_9ACTN</name>
<feature type="transmembrane region" description="Helical" evidence="7">
    <location>
        <begin position="70"/>
        <end position="96"/>
    </location>
</feature>
<feature type="transmembrane region" description="Helical" evidence="7">
    <location>
        <begin position="12"/>
        <end position="34"/>
    </location>
</feature>
<evidence type="ECO:0000259" key="8">
    <source>
        <dbReference type="PROSITE" id="PS50928"/>
    </source>
</evidence>
<dbReference type="Proteomes" id="UP000243528">
    <property type="component" value="Unassembled WGS sequence"/>
</dbReference>
<evidence type="ECO:0000256" key="5">
    <source>
        <dbReference type="ARBA" id="ARBA00022989"/>
    </source>
</evidence>
<keyword evidence="5 7" id="KW-1133">Transmembrane helix</keyword>
<dbReference type="Pfam" id="PF00528">
    <property type="entry name" value="BPD_transp_1"/>
    <property type="match status" value="1"/>
</dbReference>
<sequence>MPSTSTARPNWLAGGLSAVWLVVVGVPILSMIVWGLTTEQAFRDAGPLAVPQVWTLGNVTEVIDRGFLDYYWNTAVVTVGSILLSLVLAVPAAYAIVRSKSWVAGASFRMFLLGLAIPAQAVIVPLYLIITEMGLYDTLIAVILPTVAFTLPLVILILSGALRDVPRDMYEAMTLDGAGSLRILLSAVVPMSRGSISAVCVFVGLTAWNSFIFPLIFIRDESKTMVTLGLREFQQEFAVDIPGLMMAVLLSAVPVFLLYVFARRWLIAGLAGVGGK</sequence>
<evidence type="ECO:0000256" key="4">
    <source>
        <dbReference type="ARBA" id="ARBA00022692"/>
    </source>
</evidence>
<dbReference type="PROSITE" id="PS50928">
    <property type="entry name" value="ABC_TM1"/>
    <property type="match status" value="1"/>
</dbReference>
<evidence type="ECO:0000256" key="3">
    <source>
        <dbReference type="ARBA" id="ARBA00022475"/>
    </source>
</evidence>
<accession>A0A2P8D9F1</accession>
<dbReference type="Gene3D" id="1.10.3720.10">
    <property type="entry name" value="MetI-like"/>
    <property type="match status" value="1"/>
</dbReference>
<keyword evidence="6 7" id="KW-0472">Membrane</keyword>
<protein>
    <submittedName>
        <fullName evidence="9">Xylobiose ABC transporter membrane protein</fullName>
    </submittedName>
</protein>
<evidence type="ECO:0000313" key="9">
    <source>
        <dbReference type="EMBL" id="PSK93832.1"/>
    </source>
</evidence>
<keyword evidence="2 7" id="KW-0813">Transport</keyword>
<feature type="transmembrane region" description="Helical" evidence="7">
    <location>
        <begin position="239"/>
        <end position="262"/>
    </location>
</feature>
<keyword evidence="10" id="KW-1185">Reference proteome</keyword>
<keyword evidence="4 7" id="KW-0812">Transmembrane</keyword>
<dbReference type="CDD" id="cd06261">
    <property type="entry name" value="TM_PBP2"/>
    <property type="match status" value="1"/>
</dbReference>
<dbReference type="RefSeq" id="WP_106539893.1">
    <property type="nucleotide sequence ID" value="NZ_PYGE01000030.1"/>
</dbReference>
<dbReference type="PANTHER" id="PTHR43744:SF12">
    <property type="entry name" value="ABC TRANSPORTER PERMEASE PROTEIN MG189-RELATED"/>
    <property type="match status" value="1"/>
</dbReference>
<gene>
    <name evidence="9" type="ORF">CLV30_13021</name>
</gene>
<organism evidence="9 10">
    <name type="scientific">Haloactinopolyspora alba</name>
    <dbReference type="NCBI Taxonomy" id="648780"/>
    <lineage>
        <taxon>Bacteria</taxon>
        <taxon>Bacillati</taxon>
        <taxon>Actinomycetota</taxon>
        <taxon>Actinomycetes</taxon>
        <taxon>Jiangellales</taxon>
        <taxon>Jiangellaceae</taxon>
        <taxon>Haloactinopolyspora</taxon>
    </lineage>
</organism>
<comment type="caution">
    <text evidence="9">The sequence shown here is derived from an EMBL/GenBank/DDBJ whole genome shotgun (WGS) entry which is preliminary data.</text>
</comment>
<comment type="subcellular location">
    <subcellularLocation>
        <location evidence="1 7">Cell membrane</location>
        <topology evidence="1 7">Multi-pass membrane protein</topology>
    </subcellularLocation>
</comment>
<feature type="domain" description="ABC transmembrane type-1" evidence="8">
    <location>
        <begin position="71"/>
        <end position="262"/>
    </location>
</feature>
<evidence type="ECO:0000313" key="10">
    <source>
        <dbReference type="Proteomes" id="UP000243528"/>
    </source>
</evidence>
<dbReference type="OrthoDB" id="61122at2"/>
<comment type="similarity">
    <text evidence="7">Belongs to the binding-protein-dependent transport system permease family.</text>
</comment>
<dbReference type="GO" id="GO:0005886">
    <property type="term" value="C:plasma membrane"/>
    <property type="evidence" value="ECO:0007669"/>
    <property type="project" value="UniProtKB-SubCell"/>
</dbReference>
<evidence type="ECO:0000256" key="1">
    <source>
        <dbReference type="ARBA" id="ARBA00004651"/>
    </source>
</evidence>
<dbReference type="AlphaFoldDB" id="A0A2P8D9F1"/>
<reference evidence="9 10" key="1">
    <citation type="submission" date="2018-03" db="EMBL/GenBank/DDBJ databases">
        <title>Genomic Encyclopedia of Archaeal and Bacterial Type Strains, Phase II (KMG-II): from individual species to whole genera.</title>
        <authorList>
            <person name="Goeker M."/>
        </authorList>
    </citation>
    <scope>NUCLEOTIDE SEQUENCE [LARGE SCALE GENOMIC DNA]</scope>
    <source>
        <strain evidence="9 10">DSM 45211</strain>
    </source>
</reference>
<keyword evidence="3" id="KW-1003">Cell membrane</keyword>
<proteinExistence type="inferred from homology"/>
<dbReference type="InterPro" id="IPR035906">
    <property type="entry name" value="MetI-like_sf"/>
</dbReference>
<dbReference type="EMBL" id="PYGE01000030">
    <property type="protein sequence ID" value="PSK93832.1"/>
    <property type="molecule type" value="Genomic_DNA"/>
</dbReference>
<feature type="transmembrane region" description="Helical" evidence="7">
    <location>
        <begin position="136"/>
        <end position="158"/>
    </location>
</feature>
<feature type="transmembrane region" description="Helical" evidence="7">
    <location>
        <begin position="195"/>
        <end position="218"/>
    </location>
</feature>
<feature type="transmembrane region" description="Helical" evidence="7">
    <location>
        <begin position="108"/>
        <end position="130"/>
    </location>
</feature>
<dbReference type="PANTHER" id="PTHR43744">
    <property type="entry name" value="ABC TRANSPORTER PERMEASE PROTEIN MG189-RELATED-RELATED"/>
    <property type="match status" value="1"/>
</dbReference>
<dbReference type="InterPro" id="IPR000515">
    <property type="entry name" value="MetI-like"/>
</dbReference>
<evidence type="ECO:0000256" key="2">
    <source>
        <dbReference type="ARBA" id="ARBA00022448"/>
    </source>
</evidence>
<dbReference type="SUPFAM" id="SSF161098">
    <property type="entry name" value="MetI-like"/>
    <property type="match status" value="1"/>
</dbReference>
<evidence type="ECO:0000256" key="6">
    <source>
        <dbReference type="ARBA" id="ARBA00023136"/>
    </source>
</evidence>